<dbReference type="CDD" id="cd06170">
    <property type="entry name" value="LuxR_C_like"/>
    <property type="match status" value="1"/>
</dbReference>
<evidence type="ECO:0000313" key="5">
    <source>
        <dbReference type="EMBL" id="CAL2106306.1"/>
    </source>
</evidence>
<gene>
    <name evidence="5" type="ORF">T190115A13A_200022</name>
</gene>
<reference evidence="5 6" key="1">
    <citation type="submission" date="2024-05" db="EMBL/GenBank/DDBJ databases">
        <authorList>
            <person name="Duchaud E."/>
        </authorList>
    </citation>
    <scope>NUCLEOTIDE SEQUENCE [LARGE SCALE GENOMIC DNA]</scope>
    <source>
        <strain evidence="5">Ena-SAMPLE-TAB-13-05-2024-13:56:06:370-140305</strain>
    </source>
</reference>
<keyword evidence="1" id="KW-0805">Transcription regulation</keyword>
<evidence type="ECO:0000256" key="1">
    <source>
        <dbReference type="ARBA" id="ARBA00023015"/>
    </source>
</evidence>
<dbReference type="Pfam" id="PF00196">
    <property type="entry name" value="GerE"/>
    <property type="match status" value="1"/>
</dbReference>
<evidence type="ECO:0000313" key="6">
    <source>
        <dbReference type="Proteomes" id="UP001497602"/>
    </source>
</evidence>
<dbReference type="RefSeq" id="WP_348738068.1">
    <property type="nucleotide sequence ID" value="NZ_CAXJRC010000012.1"/>
</dbReference>
<evidence type="ECO:0000256" key="3">
    <source>
        <dbReference type="ARBA" id="ARBA00023163"/>
    </source>
</evidence>
<keyword evidence="3" id="KW-0804">Transcription</keyword>
<evidence type="ECO:0000256" key="2">
    <source>
        <dbReference type="ARBA" id="ARBA00023125"/>
    </source>
</evidence>
<dbReference type="EMBL" id="CAXJRC010000012">
    <property type="protein sequence ID" value="CAL2106306.1"/>
    <property type="molecule type" value="Genomic_DNA"/>
</dbReference>
<name>A0ABM9PKW5_9FLAO</name>
<comment type="caution">
    <text evidence="5">The sequence shown here is derived from an EMBL/GenBank/DDBJ whole genome shotgun (WGS) entry which is preliminary data.</text>
</comment>
<accession>A0ABM9PKW5</accession>
<dbReference type="Proteomes" id="UP001497602">
    <property type="component" value="Unassembled WGS sequence"/>
</dbReference>
<sequence>MISKHIPIGVQEYLTQKTENSSIETDAFLGFYHENDITTLAITFLEEKGCELFGTSLNEIQKSGASFIQDCVHPTDLPYCVSLLTDFASQKNERKLLTYIQRIKLGNSNNYVPFFTCVKLNLEKQVFCCVTLPLTGIEDFELEVTNLLEEADYINESIVLFNQFTKREKEVIVLVCKGFSAKEIGEQLFLSPFTIEKHKKNIYKKGGFNNNAELIKFALSLNLV</sequence>
<dbReference type="PANTHER" id="PTHR44688:SF16">
    <property type="entry name" value="DNA-BINDING TRANSCRIPTIONAL ACTIVATOR DEVR_DOSR"/>
    <property type="match status" value="1"/>
</dbReference>
<dbReference type="InterPro" id="IPR016032">
    <property type="entry name" value="Sig_transdc_resp-reg_C-effctor"/>
</dbReference>
<organism evidence="5 6">
    <name type="scientific">Tenacibaculum vairaonense</name>
    <dbReference type="NCBI Taxonomy" id="3137860"/>
    <lineage>
        <taxon>Bacteria</taxon>
        <taxon>Pseudomonadati</taxon>
        <taxon>Bacteroidota</taxon>
        <taxon>Flavobacteriia</taxon>
        <taxon>Flavobacteriales</taxon>
        <taxon>Flavobacteriaceae</taxon>
        <taxon>Tenacibaculum</taxon>
    </lineage>
</organism>
<dbReference type="InterPro" id="IPR036388">
    <property type="entry name" value="WH-like_DNA-bd_sf"/>
</dbReference>
<dbReference type="PROSITE" id="PS00622">
    <property type="entry name" value="HTH_LUXR_1"/>
    <property type="match status" value="1"/>
</dbReference>
<dbReference type="PROSITE" id="PS50043">
    <property type="entry name" value="HTH_LUXR_2"/>
    <property type="match status" value="1"/>
</dbReference>
<dbReference type="SMART" id="SM00421">
    <property type="entry name" value="HTH_LUXR"/>
    <property type="match status" value="1"/>
</dbReference>
<dbReference type="SUPFAM" id="SSF46894">
    <property type="entry name" value="C-terminal effector domain of the bipartite response regulators"/>
    <property type="match status" value="1"/>
</dbReference>
<feature type="domain" description="HTH luxR-type" evidence="4">
    <location>
        <begin position="157"/>
        <end position="222"/>
    </location>
</feature>
<proteinExistence type="predicted"/>
<dbReference type="Gene3D" id="1.10.10.10">
    <property type="entry name" value="Winged helix-like DNA-binding domain superfamily/Winged helix DNA-binding domain"/>
    <property type="match status" value="1"/>
</dbReference>
<evidence type="ECO:0000259" key="4">
    <source>
        <dbReference type="PROSITE" id="PS50043"/>
    </source>
</evidence>
<dbReference type="PRINTS" id="PR00038">
    <property type="entry name" value="HTHLUXR"/>
</dbReference>
<dbReference type="PANTHER" id="PTHR44688">
    <property type="entry name" value="DNA-BINDING TRANSCRIPTIONAL ACTIVATOR DEVR_DOSR"/>
    <property type="match status" value="1"/>
</dbReference>
<dbReference type="InterPro" id="IPR000792">
    <property type="entry name" value="Tscrpt_reg_LuxR_C"/>
</dbReference>
<keyword evidence="6" id="KW-1185">Reference proteome</keyword>
<protein>
    <recommendedName>
        <fullName evidence="4">HTH luxR-type domain-containing protein</fullName>
    </recommendedName>
</protein>
<keyword evidence="2" id="KW-0238">DNA-binding</keyword>